<dbReference type="PANTHER" id="PTHR31081:SF5">
    <property type="entry name" value="UREIDE PERMEASE 1-RELATED"/>
    <property type="match status" value="1"/>
</dbReference>
<comment type="subcellular location">
    <subcellularLocation>
        <location evidence="1">Membrane</location>
        <topology evidence="1">Multi-pass membrane protein</topology>
    </subcellularLocation>
</comment>
<keyword evidence="12" id="KW-1185">Reference proteome</keyword>
<comment type="caution">
    <text evidence="11">The sequence shown here is derived from an EMBL/GenBank/DDBJ whole genome shotgun (WGS) entry which is preliminary data.</text>
</comment>
<keyword evidence="6" id="KW-0067">ATP-binding</keyword>
<feature type="transmembrane region" description="Helical" evidence="10">
    <location>
        <begin position="54"/>
        <end position="73"/>
    </location>
</feature>
<evidence type="ECO:0000256" key="10">
    <source>
        <dbReference type="SAM" id="Phobius"/>
    </source>
</evidence>
<evidence type="ECO:0000256" key="7">
    <source>
        <dbReference type="ARBA" id="ARBA00022989"/>
    </source>
</evidence>
<evidence type="ECO:0000256" key="6">
    <source>
        <dbReference type="ARBA" id="ARBA00022840"/>
    </source>
</evidence>
<feature type="transmembrane region" description="Helical" evidence="10">
    <location>
        <begin position="327"/>
        <end position="346"/>
    </location>
</feature>
<dbReference type="AlphaFoldDB" id="A0A5J9UQ62"/>
<feature type="transmembrane region" description="Helical" evidence="10">
    <location>
        <begin position="12"/>
        <end position="34"/>
    </location>
</feature>
<proteinExistence type="inferred from homology"/>
<name>A0A5J9UQ62_9POAL</name>
<sequence length="412" mass="44650">MLYMERRGRLPQHISGLLIALVAVFIAVTIGQIGESKPGMPNFFTQLSQVQDNWPSVQFAVAGGIALSLGNMICQYAWAFVGLSLANIIVCCMIVVLGTTVNYFLDGRINKAEVLFPGVACFVVAVLLGAAVNSSNAKDKEEKLKILGGDFITHGTKGDIGMSRDDISGKASPRNGDHEYEDASSQAKPGTAAFIAQVEKTRSIKVRKIIRRQESKVHGLKFPRCCRGSNVFVTQVAGSSSFIGLAIVLFAGVCFFIFSPAFNLASNDQWHVLKKGVPHLVVYTAFFYFYLSGFVLAICVNVWLLYRPIAGVPASTIGAYLKDWNGRHWALLSGLLCGFCNAFQFIGGQAAGFATADAVMASPLVCTFWDIVIFGEYRRSSTKTYLLLAGMLTMFVIAIGVLLASAGHRKHT</sequence>
<evidence type="ECO:0000256" key="2">
    <source>
        <dbReference type="ARBA" id="ARBA00005931"/>
    </source>
</evidence>
<feature type="transmembrane region" description="Helical" evidence="10">
    <location>
        <begin position="352"/>
        <end position="373"/>
    </location>
</feature>
<dbReference type="PANTHER" id="PTHR31081">
    <property type="entry name" value="UREIDE PERMEASE 1-RELATED-RELATED"/>
    <property type="match status" value="1"/>
</dbReference>
<gene>
    <name evidence="11" type="ORF">EJB05_28400</name>
</gene>
<protein>
    <recommendedName>
        <fullName evidence="13">Ureide permease 2</fullName>
    </recommendedName>
</protein>
<dbReference type="OrthoDB" id="676896at2759"/>
<evidence type="ECO:0000256" key="5">
    <source>
        <dbReference type="ARBA" id="ARBA00022741"/>
    </source>
</evidence>
<keyword evidence="8 10" id="KW-0472">Membrane</keyword>
<feature type="transmembrane region" description="Helical" evidence="10">
    <location>
        <begin position="114"/>
        <end position="133"/>
    </location>
</feature>
<dbReference type="GO" id="GO:0005524">
    <property type="term" value="F:ATP binding"/>
    <property type="evidence" value="ECO:0007669"/>
    <property type="project" value="UniProtKB-KW"/>
</dbReference>
<accession>A0A5J9UQ62</accession>
<evidence type="ECO:0000256" key="1">
    <source>
        <dbReference type="ARBA" id="ARBA00004141"/>
    </source>
</evidence>
<reference evidence="11 12" key="1">
    <citation type="journal article" date="2019" name="Sci. Rep.">
        <title>A high-quality genome of Eragrostis curvula grass provides insights into Poaceae evolution and supports new strategies to enhance forage quality.</title>
        <authorList>
            <person name="Carballo J."/>
            <person name="Santos B.A.C.M."/>
            <person name="Zappacosta D."/>
            <person name="Garbus I."/>
            <person name="Selva J.P."/>
            <person name="Gallo C.A."/>
            <person name="Diaz A."/>
            <person name="Albertini E."/>
            <person name="Caccamo M."/>
            <person name="Echenique V."/>
        </authorList>
    </citation>
    <scope>NUCLEOTIDE SEQUENCE [LARGE SCALE GENOMIC DNA]</scope>
    <source>
        <strain evidence="12">cv. Victoria</strain>
        <tissue evidence="11">Leaf</tissue>
    </source>
</reference>
<feature type="transmembrane region" description="Helical" evidence="10">
    <location>
        <begin position="242"/>
        <end position="265"/>
    </location>
</feature>
<dbReference type="InterPro" id="IPR030189">
    <property type="entry name" value="UPS_plant"/>
</dbReference>
<dbReference type="GO" id="GO:0016020">
    <property type="term" value="C:membrane"/>
    <property type="evidence" value="ECO:0007669"/>
    <property type="project" value="UniProtKB-SubCell"/>
</dbReference>
<evidence type="ECO:0000256" key="3">
    <source>
        <dbReference type="ARBA" id="ARBA00022448"/>
    </source>
</evidence>
<dbReference type="InterPro" id="IPR009834">
    <property type="entry name" value="Ureide_permease"/>
</dbReference>
<evidence type="ECO:0000256" key="4">
    <source>
        <dbReference type="ARBA" id="ARBA00022692"/>
    </source>
</evidence>
<feature type="transmembrane region" description="Helical" evidence="10">
    <location>
        <begin position="285"/>
        <end position="306"/>
    </location>
</feature>
<evidence type="ECO:0008006" key="13">
    <source>
        <dbReference type="Google" id="ProtNLM"/>
    </source>
</evidence>
<feature type="transmembrane region" description="Helical" evidence="10">
    <location>
        <begin position="80"/>
        <end position="102"/>
    </location>
</feature>
<comment type="similarity">
    <text evidence="2">Belongs to the plant ureide permease (TC 2.A.7.19) family.</text>
</comment>
<dbReference type="GO" id="GO:0005274">
    <property type="term" value="F:allantoin:proton symporter activity"/>
    <property type="evidence" value="ECO:0007669"/>
    <property type="project" value="TreeGrafter"/>
</dbReference>
<dbReference type="GO" id="GO:0015505">
    <property type="term" value="F:uracil:monoatomic cation symporter activity"/>
    <property type="evidence" value="ECO:0007669"/>
    <property type="project" value="TreeGrafter"/>
</dbReference>
<evidence type="ECO:0000256" key="9">
    <source>
        <dbReference type="SAM" id="MobiDB-lite"/>
    </source>
</evidence>
<feature type="region of interest" description="Disordered" evidence="9">
    <location>
        <begin position="160"/>
        <end position="184"/>
    </location>
</feature>
<organism evidence="11 12">
    <name type="scientific">Eragrostis curvula</name>
    <name type="common">weeping love grass</name>
    <dbReference type="NCBI Taxonomy" id="38414"/>
    <lineage>
        <taxon>Eukaryota</taxon>
        <taxon>Viridiplantae</taxon>
        <taxon>Streptophyta</taxon>
        <taxon>Embryophyta</taxon>
        <taxon>Tracheophyta</taxon>
        <taxon>Spermatophyta</taxon>
        <taxon>Magnoliopsida</taxon>
        <taxon>Liliopsida</taxon>
        <taxon>Poales</taxon>
        <taxon>Poaceae</taxon>
        <taxon>PACMAD clade</taxon>
        <taxon>Chloridoideae</taxon>
        <taxon>Eragrostideae</taxon>
        <taxon>Eragrostidinae</taxon>
        <taxon>Eragrostis</taxon>
    </lineage>
</organism>
<keyword evidence="4 10" id="KW-0812">Transmembrane</keyword>
<evidence type="ECO:0000313" key="11">
    <source>
        <dbReference type="EMBL" id="TVU25883.1"/>
    </source>
</evidence>
<dbReference type="EMBL" id="RWGY01000013">
    <property type="protein sequence ID" value="TVU25883.1"/>
    <property type="molecule type" value="Genomic_DNA"/>
</dbReference>
<dbReference type="Gramene" id="TVU25883">
    <property type="protein sequence ID" value="TVU25883"/>
    <property type="gene ID" value="EJB05_28400"/>
</dbReference>
<evidence type="ECO:0000313" key="12">
    <source>
        <dbReference type="Proteomes" id="UP000324897"/>
    </source>
</evidence>
<dbReference type="Pfam" id="PF07168">
    <property type="entry name" value="Ureide_permease"/>
    <property type="match status" value="2"/>
</dbReference>
<feature type="transmembrane region" description="Helical" evidence="10">
    <location>
        <begin position="385"/>
        <end position="406"/>
    </location>
</feature>
<evidence type="ECO:0000256" key="8">
    <source>
        <dbReference type="ARBA" id="ARBA00023136"/>
    </source>
</evidence>
<keyword evidence="3" id="KW-0813">Transport</keyword>
<dbReference type="Proteomes" id="UP000324897">
    <property type="component" value="Chromosome 2"/>
</dbReference>
<keyword evidence="5" id="KW-0547">Nucleotide-binding</keyword>
<keyword evidence="7 10" id="KW-1133">Transmembrane helix</keyword>